<accession>A6JL07</accession>
<sequence length="129" mass="14805">MDAPVFLSHPSTFWVNNTFLIPYTECSFARSLRLPSFHYCFVYLMMTFSWKSFIYSYCMFLWKPGEYLSVTSLSPLCRAQSPTGSLFLASGVPPSTKPFHYLHFFFHSDLQATFAPVANKVNSHCDSGR</sequence>
<evidence type="ECO:0000313" key="1">
    <source>
        <dbReference type="EMBL" id="EDL97373.1"/>
    </source>
</evidence>
<reference evidence="2" key="1">
    <citation type="submission" date="2005-09" db="EMBL/GenBank/DDBJ databases">
        <authorList>
            <person name="Mural R.J."/>
            <person name="Li P.W."/>
            <person name="Adams M.D."/>
            <person name="Amanatides P.G."/>
            <person name="Baden-Tillson H."/>
            <person name="Barnstead M."/>
            <person name="Chin S.H."/>
            <person name="Dew I."/>
            <person name="Evans C.A."/>
            <person name="Ferriera S."/>
            <person name="Flanigan M."/>
            <person name="Fosler C."/>
            <person name="Glodek A."/>
            <person name="Gu Z."/>
            <person name="Holt R.A."/>
            <person name="Jennings D."/>
            <person name="Kraft C.L."/>
            <person name="Lu F."/>
            <person name="Nguyen T."/>
            <person name="Nusskern D.R."/>
            <person name="Pfannkoch C.M."/>
            <person name="Sitter C."/>
            <person name="Sutton G.G."/>
            <person name="Venter J.C."/>
            <person name="Wang Z."/>
            <person name="Woodage T."/>
            <person name="Zheng X.H."/>
            <person name="Zhong F."/>
        </authorList>
    </citation>
    <scope>NUCLEOTIDE SEQUENCE [LARGE SCALE GENOMIC DNA]</scope>
    <source>
        <strain>BN</strain>
        <strain evidence="2">Sprague-Dawley</strain>
    </source>
</reference>
<gene>
    <name evidence="1" type="ORF">rCG_60772</name>
</gene>
<proteinExistence type="predicted"/>
<protein>
    <submittedName>
        <fullName evidence="1">RCG60772</fullName>
    </submittedName>
</protein>
<evidence type="ECO:0000313" key="2">
    <source>
        <dbReference type="Proteomes" id="UP000234681"/>
    </source>
</evidence>
<organism evidence="1 2">
    <name type="scientific">Rattus norvegicus</name>
    <name type="common">Rat</name>
    <dbReference type="NCBI Taxonomy" id="10116"/>
    <lineage>
        <taxon>Eukaryota</taxon>
        <taxon>Metazoa</taxon>
        <taxon>Chordata</taxon>
        <taxon>Craniata</taxon>
        <taxon>Vertebrata</taxon>
        <taxon>Euteleostomi</taxon>
        <taxon>Mammalia</taxon>
        <taxon>Eutheria</taxon>
        <taxon>Euarchontoglires</taxon>
        <taxon>Glires</taxon>
        <taxon>Rodentia</taxon>
        <taxon>Myomorpha</taxon>
        <taxon>Muroidea</taxon>
        <taxon>Muridae</taxon>
        <taxon>Murinae</taxon>
        <taxon>Rattus</taxon>
    </lineage>
</organism>
<dbReference type="EMBL" id="CH473988">
    <property type="protein sequence ID" value="EDL97373.1"/>
    <property type="molecule type" value="Genomic_DNA"/>
</dbReference>
<dbReference type="AlphaFoldDB" id="A6JL07"/>
<dbReference type="Proteomes" id="UP000234681">
    <property type="component" value="Chromosome 20"/>
</dbReference>
<name>A6JL07_RAT</name>